<dbReference type="RefSeq" id="WP_137334427.1">
    <property type="nucleotide sequence ID" value="NZ_CP040077.1"/>
</dbReference>
<accession>A0A4P8J087</accession>
<keyword evidence="10 19" id="KW-0812">Transmembrane</keyword>
<evidence type="ECO:0000256" key="10">
    <source>
        <dbReference type="ARBA" id="ARBA00022692"/>
    </source>
</evidence>
<dbReference type="GO" id="GO:0008818">
    <property type="term" value="F:cobalamin 5'-phosphate synthase activity"/>
    <property type="evidence" value="ECO:0007669"/>
    <property type="project" value="UniProtKB-UniRule"/>
</dbReference>
<keyword evidence="9 19" id="KW-0808">Transferase</keyword>
<comment type="catalytic activity">
    <reaction evidence="17 19">
        <text>alpha-ribazole + adenosylcob(III)inamide-GDP = adenosylcob(III)alamin + GMP + H(+)</text>
        <dbReference type="Rhea" id="RHEA:16049"/>
        <dbReference type="ChEBI" id="CHEBI:10329"/>
        <dbReference type="ChEBI" id="CHEBI:15378"/>
        <dbReference type="ChEBI" id="CHEBI:18408"/>
        <dbReference type="ChEBI" id="CHEBI:58115"/>
        <dbReference type="ChEBI" id="CHEBI:60487"/>
        <dbReference type="EC" id="2.7.8.26"/>
    </reaction>
</comment>
<evidence type="ECO:0000256" key="6">
    <source>
        <dbReference type="ARBA" id="ARBA00015850"/>
    </source>
</evidence>
<feature type="transmembrane region" description="Helical" evidence="19">
    <location>
        <begin position="39"/>
        <end position="58"/>
    </location>
</feature>
<sequence>MNLLAEVRYFFTALGYFTRVPVPRWVGFEANYLSASARYFPLVGVLVGGLGTVTYLAALRVFPVGIAVLLSMAATLAVTGAFHEDGLADSCDAFGGGYTREDVLRIMHDSRIGAFGAIALVMALALKWQALAALPPMRAAWLMIAAHAASRVAAISYLVTLDYVRPEGKAKPVAQRMSPLAFACAAAFGLPWLFWPDWRAGCTALAVLIVLRVLLGRYFVRRIGGYTGDCLGCAQQIFELAIYLVMLGWISS</sequence>
<dbReference type="GO" id="GO:0005886">
    <property type="term" value="C:plasma membrane"/>
    <property type="evidence" value="ECO:0007669"/>
    <property type="project" value="UniProtKB-SubCell"/>
</dbReference>
<comment type="subcellular location">
    <subcellularLocation>
        <location evidence="2 19">Cell membrane</location>
        <topology evidence="2 19">Multi-pass membrane protein</topology>
    </subcellularLocation>
</comment>
<evidence type="ECO:0000256" key="4">
    <source>
        <dbReference type="ARBA" id="ARBA00010561"/>
    </source>
</evidence>
<name>A0A4P8J087_9BURK</name>
<organism evidence="20 21">
    <name type="scientific">Trinickia violacea</name>
    <dbReference type="NCBI Taxonomy" id="2571746"/>
    <lineage>
        <taxon>Bacteria</taxon>
        <taxon>Pseudomonadati</taxon>
        <taxon>Pseudomonadota</taxon>
        <taxon>Betaproteobacteria</taxon>
        <taxon>Burkholderiales</taxon>
        <taxon>Burkholderiaceae</taxon>
        <taxon>Trinickia</taxon>
    </lineage>
</organism>
<dbReference type="AlphaFoldDB" id="A0A4P8J087"/>
<comment type="pathway">
    <text evidence="3 19">Cofactor biosynthesis; adenosylcobalamin biosynthesis; adenosylcobalamin from cob(II)yrinate a,c-diamide: step 7/7.</text>
</comment>
<comment type="function">
    <text evidence="14 19">Joins adenosylcobinamide-GDP and alpha-ribazole to generate adenosylcobalamin (Ado-cobalamin). Also synthesizes adenosylcobalamin 5'-phosphate from adenosylcobinamide-GDP and alpha-ribazole 5'-phosphate.</text>
</comment>
<dbReference type="EMBL" id="CP040077">
    <property type="protein sequence ID" value="QCP51649.1"/>
    <property type="molecule type" value="Genomic_DNA"/>
</dbReference>
<evidence type="ECO:0000256" key="16">
    <source>
        <dbReference type="ARBA" id="ARBA00032853"/>
    </source>
</evidence>
<evidence type="ECO:0000256" key="13">
    <source>
        <dbReference type="ARBA" id="ARBA00023136"/>
    </source>
</evidence>
<evidence type="ECO:0000256" key="19">
    <source>
        <dbReference type="HAMAP-Rule" id="MF_00719"/>
    </source>
</evidence>
<keyword evidence="21" id="KW-1185">Reference proteome</keyword>
<evidence type="ECO:0000256" key="11">
    <source>
        <dbReference type="ARBA" id="ARBA00022842"/>
    </source>
</evidence>
<keyword evidence="13 19" id="KW-0472">Membrane</keyword>
<feature type="transmembrane region" description="Helical" evidence="19">
    <location>
        <begin position="112"/>
        <end position="134"/>
    </location>
</feature>
<dbReference type="HAMAP" id="MF_00719">
    <property type="entry name" value="CobS"/>
    <property type="match status" value="1"/>
</dbReference>
<dbReference type="KEGG" id="tvl:FAZ95_04875"/>
<evidence type="ECO:0000256" key="2">
    <source>
        <dbReference type="ARBA" id="ARBA00004651"/>
    </source>
</evidence>
<dbReference type="GO" id="GO:0051073">
    <property type="term" value="F:adenosylcobinamide-GDP ribazoletransferase activity"/>
    <property type="evidence" value="ECO:0007669"/>
    <property type="project" value="UniProtKB-UniRule"/>
</dbReference>
<evidence type="ECO:0000256" key="15">
    <source>
        <dbReference type="ARBA" id="ARBA00032605"/>
    </source>
</evidence>
<dbReference type="OrthoDB" id="9794626at2"/>
<evidence type="ECO:0000256" key="17">
    <source>
        <dbReference type="ARBA" id="ARBA00048623"/>
    </source>
</evidence>
<dbReference type="PANTHER" id="PTHR34148">
    <property type="entry name" value="ADENOSYLCOBINAMIDE-GDP RIBAZOLETRANSFERASE"/>
    <property type="match status" value="1"/>
</dbReference>
<evidence type="ECO:0000256" key="18">
    <source>
        <dbReference type="ARBA" id="ARBA00049504"/>
    </source>
</evidence>
<dbReference type="InterPro" id="IPR003805">
    <property type="entry name" value="CobS"/>
</dbReference>
<proteinExistence type="inferred from homology"/>
<gene>
    <name evidence="19" type="primary">cobS</name>
    <name evidence="20" type="ORF">FAZ95_04875</name>
</gene>
<feature type="transmembrane region" description="Helical" evidence="19">
    <location>
        <begin position="64"/>
        <end position="82"/>
    </location>
</feature>
<evidence type="ECO:0000313" key="20">
    <source>
        <dbReference type="EMBL" id="QCP51649.1"/>
    </source>
</evidence>
<evidence type="ECO:0000256" key="3">
    <source>
        <dbReference type="ARBA" id="ARBA00004663"/>
    </source>
</evidence>
<evidence type="ECO:0000256" key="9">
    <source>
        <dbReference type="ARBA" id="ARBA00022679"/>
    </source>
</evidence>
<feature type="transmembrane region" description="Helical" evidence="19">
    <location>
        <begin position="140"/>
        <end position="161"/>
    </location>
</feature>
<dbReference type="Pfam" id="PF02654">
    <property type="entry name" value="CobS"/>
    <property type="match status" value="1"/>
</dbReference>
<comment type="similarity">
    <text evidence="4 19">Belongs to the CobS family.</text>
</comment>
<evidence type="ECO:0000256" key="8">
    <source>
        <dbReference type="ARBA" id="ARBA00022573"/>
    </source>
</evidence>
<keyword evidence="11 19" id="KW-0460">Magnesium</keyword>
<comment type="catalytic activity">
    <reaction evidence="18 19">
        <text>alpha-ribazole 5'-phosphate + adenosylcob(III)inamide-GDP = adenosylcob(III)alamin 5'-phosphate + GMP + H(+)</text>
        <dbReference type="Rhea" id="RHEA:23560"/>
        <dbReference type="ChEBI" id="CHEBI:15378"/>
        <dbReference type="ChEBI" id="CHEBI:57918"/>
        <dbReference type="ChEBI" id="CHEBI:58115"/>
        <dbReference type="ChEBI" id="CHEBI:60487"/>
        <dbReference type="ChEBI" id="CHEBI:60493"/>
        <dbReference type="EC" id="2.7.8.26"/>
    </reaction>
</comment>
<dbReference type="PANTHER" id="PTHR34148:SF1">
    <property type="entry name" value="ADENOSYLCOBINAMIDE-GDP RIBAZOLETRANSFERASE"/>
    <property type="match status" value="1"/>
</dbReference>
<reference evidence="20 21" key="1">
    <citation type="submission" date="2019-05" db="EMBL/GenBank/DDBJ databases">
        <title>Burkholderia sp. DHOD12, isolated from subtropical forest soil.</title>
        <authorList>
            <person name="Gao Z.-H."/>
            <person name="Qiu L.-H."/>
        </authorList>
    </citation>
    <scope>NUCLEOTIDE SEQUENCE [LARGE SCALE GENOMIC DNA]</scope>
    <source>
        <strain evidence="20 21">DHOD12</strain>
    </source>
</reference>
<protein>
    <recommendedName>
        <fullName evidence="6 19">Adenosylcobinamide-GDP ribazoletransferase</fullName>
        <ecNumber evidence="5 19">2.7.8.26</ecNumber>
    </recommendedName>
    <alternativeName>
        <fullName evidence="16 19">Cobalamin synthase</fullName>
    </alternativeName>
    <alternativeName>
        <fullName evidence="15 19">Cobalamin-5'-phosphate synthase</fullName>
    </alternativeName>
</protein>
<dbReference type="GO" id="GO:0009236">
    <property type="term" value="P:cobalamin biosynthetic process"/>
    <property type="evidence" value="ECO:0007669"/>
    <property type="project" value="UniProtKB-UniRule"/>
</dbReference>
<dbReference type="NCBIfam" id="NF001277">
    <property type="entry name" value="PRK00235.1-3"/>
    <property type="match status" value="1"/>
</dbReference>
<evidence type="ECO:0000256" key="12">
    <source>
        <dbReference type="ARBA" id="ARBA00022989"/>
    </source>
</evidence>
<dbReference type="EC" id="2.7.8.26" evidence="5 19"/>
<dbReference type="UniPathway" id="UPA00148">
    <property type="reaction ID" value="UER00238"/>
</dbReference>
<keyword evidence="7 19" id="KW-1003">Cell membrane</keyword>
<evidence type="ECO:0000256" key="7">
    <source>
        <dbReference type="ARBA" id="ARBA00022475"/>
    </source>
</evidence>
<comment type="cofactor">
    <cofactor evidence="1 19">
        <name>Mg(2+)</name>
        <dbReference type="ChEBI" id="CHEBI:18420"/>
    </cofactor>
</comment>
<evidence type="ECO:0000256" key="1">
    <source>
        <dbReference type="ARBA" id="ARBA00001946"/>
    </source>
</evidence>
<evidence type="ECO:0000256" key="14">
    <source>
        <dbReference type="ARBA" id="ARBA00025228"/>
    </source>
</evidence>
<dbReference type="Proteomes" id="UP000298656">
    <property type="component" value="Chromosome 1"/>
</dbReference>
<keyword evidence="8 19" id="KW-0169">Cobalamin biosynthesis</keyword>
<feature type="transmembrane region" description="Helical" evidence="19">
    <location>
        <begin position="198"/>
        <end position="220"/>
    </location>
</feature>
<evidence type="ECO:0000313" key="21">
    <source>
        <dbReference type="Proteomes" id="UP000298656"/>
    </source>
</evidence>
<keyword evidence="12 19" id="KW-1133">Transmembrane helix</keyword>
<evidence type="ECO:0000256" key="5">
    <source>
        <dbReference type="ARBA" id="ARBA00013200"/>
    </source>
</evidence>